<dbReference type="PRINTS" id="PR00039">
    <property type="entry name" value="HTHLYSR"/>
</dbReference>
<dbReference type="GO" id="GO:0032993">
    <property type="term" value="C:protein-DNA complex"/>
    <property type="evidence" value="ECO:0007669"/>
    <property type="project" value="TreeGrafter"/>
</dbReference>
<evidence type="ECO:0000259" key="6">
    <source>
        <dbReference type="PROSITE" id="PS50931"/>
    </source>
</evidence>
<dbReference type="PANTHER" id="PTHR30346">
    <property type="entry name" value="TRANSCRIPTIONAL DUAL REGULATOR HCAR-RELATED"/>
    <property type="match status" value="1"/>
</dbReference>
<dbReference type="InterPro" id="IPR036388">
    <property type="entry name" value="WH-like_DNA-bd_sf"/>
</dbReference>
<name>A0A2P8FHP1_9RHOB</name>
<feature type="domain" description="HTH lysR-type" evidence="6">
    <location>
        <begin position="3"/>
        <end position="60"/>
    </location>
</feature>
<dbReference type="FunFam" id="1.10.10.10:FF:000001">
    <property type="entry name" value="LysR family transcriptional regulator"/>
    <property type="match status" value="1"/>
</dbReference>
<dbReference type="GO" id="GO:0003677">
    <property type="term" value="F:DNA binding"/>
    <property type="evidence" value="ECO:0007669"/>
    <property type="project" value="UniProtKB-KW"/>
</dbReference>
<dbReference type="GO" id="GO:0003700">
    <property type="term" value="F:DNA-binding transcription factor activity"/>
    <property type="evidence" value="ECO:0007669"/>
    <property type="project" value="InterPro"/>
</dbReference>
<dbReference type="OrthoDB" id="9775392at2"/>
<evidence type="ECO:0000256" key="5">
    <source>
        <dbReference type="ARBA" id="ARBA00023163"/>
    </source>
</evidence>
<comment type="similarity">
    <text evidence="1">Belongs to the LysR transcriptional regulatory family.</text>
</comment>
<evidence type="ECO:0000256" key="2">
    <source>
        <dbReference type="ARBA" id="ARBA00023015"/>
    </source>
</evidence>
<dbReference type="RefSeq" id="WP_106607428.1">
    <property type="nucleotide sequence ID" value="NZ_PYGJ01000002.1"/>
</dbReference>
<dbReference type="Pfam" id="PF03466">
    <property type="entry name" value="LysR_substrate"/>
    <property type="match status" value="1"/>
</dbReference>
<dbReference type="Pfam" id="PF00126">
    <property type="entry name" value="HTH_1"/>
    <property type="match status" value="1"/>
</dbReference>
<sequence>MKPTLRQLEYLVSVAETGQFGLAAARLNVSQPSLSAQVAEAEEALGVRVFNRGRRGAIVTSGGADIVRRARRILHDMEDLRASVRGNGIFEGRLRFGILPSVGPYLLPRIVAGLHRQYPEFRLVVREEATQDLEEGLSTGRLDMILSTPEDHPGTRKMHLFDETLWIAVARDDELAGEGPVEPGVLAGRTILTLGRRHRLSLIVAALAEAAGAHVSDEYEGTSLDAVRLMAAAGSGVAVLPQVYAAAEAIRRDDISLRPIASPMAMRSLALIQPQGPERRPGSGRLAEALSAEAERIMAPLSGAAAQGAVRF</sequence>
<dbReference type="PANTHER" id="PTHR30346:SF26">
    <property type="entry name" value="HYDROGEN PEROXIDE-INDUCIBLE GENES ACTIVATOR"/>
    <property type="match status" value="1"/>
</dbReference>
<keyword evidence="5" id="KW-0804">Transcription</keyword>
<evidence type="ECO:0000256" key="1">
    <source>
        <dbReference type="ARBA" id="ARBA00009437"/>
    </source>
</evidence>
<gene>
    <name evidence="7" type="ORF">CLV88_102361</name>
</gene>
<keyword evidence="2" id="KW-0805">Transcription regulation</keyword>
<dbReference type="InterPro" id="IPR000847">
    <property type="entry name" value="LysR_HTH_N"/>
</dbReference>
<dbReference type="SUPFAM" id="SSF46785">
    <property type="entry name" value="Winged helix' DNA-binding domain"/>
    <property type="match status" value="1"/>
</dbReference>
<dbReference type="Gene3D" id="3.40.190.10">
    <property type="entry name" value="Periplasmic binding protein-like II"/>
    <property type="match status" value="2"/>
</dbReference>
<dbReference type="InterPro" id="IPR005119">
    <property type="entry name" value="LysR_subst-bd"/>
</dbReference>
<reference evidence="7 8" key="1">
    <citation type="submission" date="2018-03" db="EMBL/GenBank/DDBJ databases">
        <title>Genomic Encyclopedia of Archaeal and Bacterial Type Strains, Phase II (KMG-II): from individual species to whole genera.</title>
        <authorList>
            <person name="Goeker M."/>
        </authorList>
    </citation>
    <scope>NUCLEOTIDE SEQUENCE [LARGE SCALE GENOMIC DNA]</scope>
    <source>
        <strain evidence="7 8">DSM 100673</strain>
    </source>
</reference>
<keyword evidence="4" id="KW-0010">Activator</keyword>
<evidence type="ECO:0000256" key="4">
    <source>
        <dbReference type="ARBA" id="ARBA00023159"/>
    </source>
</evidence>
<dbReference type="AlphaFoldDB" id="A0A2P8FHP1"/>
<evidence type="ECO:0000256" key="3">
    <source>
        <dbReference type="ARBA" id="ARBA00023125"/>
    </source>
</evidence>
<dbReference type="Proteomes" id="UP000240418">
    <property type="component" value="Unassembled WGS sequence"/>
</dbReference>
<accession>A0A2P8FHP1</accession>
<comment type="caution">
    <text evidence="7">The sequence shown here is derived from an EMBL/GenBank/DDBJ whole genome shotgun (WGS) entry which is preliminary data.</text>
</comment>
<dbReference type="CDD" id="cd08411">
    <property type="entry name" value="PBP2_OxyR"/>
    <property type="match status" value="1"/>
</dbReference>
<keyword evidence="8" id="KW-1185">Reference proteome</keyword>
<dbReference type="Gene3D" id="1.10.10.10">
    <property type="entry name" value="Winged helix-like DNA-binding domain superfamily/Winged helix DNA-binding domain"/>
    <property type="match status" value="1"/>
</dbReference>
<dbReference type="InterPro" id="IPR036390">
    <property type="entry name" value="WH_DNA-bd_sf"/>
</dbReference>
<evidence type="ECO:0000313" key="8">
    <source>
        <dbReference type="Proteomes" id="UP000240418"/>
    </source>
</evidence>
<protein>
    <submittedName>
        <fullName evidence="7">LysR family transcriptional regulator</fullName>
    </submittedName>
</protein>
<keyword evidence="3" id="KW-0238">DNA-binding</keyword>
<organism evidence="7 8">
    <name type="scientific">Shimia abyssi</name>
    <dbReference type="NCBI Taxonomy" id="1662395"/>
    <lineage>
        <taxon>Bacteria</taxon>
        <taxon>Pseudomonadati</taxon>
        <taxon>Pseudomonadota</taxon>
        <taxon>Alphaproteobacteria</taxon>
        <taxon>Rhodobacterales</taxon>
        <taxon>Roseobacteraceae</taxon>
    </lineage>
</organism>
<proteinExistence type="inferred from homology"/>
<dbReference type="SUPFAM" id="SSF53850">
    <property type="entry name" value="Periplasmic binding protein-like II"/>
    <property type="match status" value="1"/>
</dbReference>
<dbReference type="EMBL" id="PYGJ01000002">
    <property type="protein sequence ID" value="PSL21241.1"/>
    <property type="molecule type" value="Genomic_DNA"/>
</dbReference>
<evidence type="ECO:0000313" key="7">
    <source>
        <dbReference type="EMBL" id="PSL21241.1"/>
    </source>
</evidence>
<dbReference type="PROSITE" id="PS50931">
    <property type="entry name" value="HTH_LYSR"/>
    <property type="match status" value="1"/>
</dbReference>